<comment type="caution">
    <text evidence="1">The sequence shown here is derived from an EMBL/GenBank/DDBJ whole genome shotgun (WGS) entry which is preliminary data.</text>
</comment>
<dbReference type="PANTHER" id="PTHR42852:SF13">
    <property type="entry name" value="PROTEIN DIPZ"/>
    <property type="match status" value="1"/>
</dbReference>
<evidence type="ECO:0000313" key="2">
    <source>
        <dbReference type="Proteomes" id="UP000281028"/>
    </source>
</evidence>
<dbReference type="InterPro" id="IPR036249">
    <property type="entry name" value="Thioredoxin-like_sf"/>
</dbReference>
<organism evidence="1 2">
    <name type="scientific">Chitinophaga solisilvae</name>
    <dbReference type="NCBI Taxonomy" id="1233460"/>
    <lineage>
        <taxon>Bacteria</taxon>
        <taxon>Pseudomonadati</taxon>
        <taxon>Bacteroidota</taxon>
        <taxon>Chitinophagia</taxon>
        <taxon>Chitinophagales</taxon>
        <taxon>Chitinophagaceae</taxon>
        <taxon>Chitinophaga</taxon>
    </lineage>
</organism>
<dbReference type="InterPro" id="IPR013766">
    <property type="entry name" value="Thioredoxin_domain"/>
</dbReference>
<dbReference type="InterPro" id="IPR000866">
    <property type="entry name" value="AhpC/TSA"/>
</dbReference>
<dbReference type="GO" id="GO:0016491">
    <property type="term" value="F:oxidoreductase activity"/>
    <property type="evidence" value="ECO:0007669"/>
    <property type="project" value="InterPro"/>
</dbReference>
<dbReference type="AlphaFoldDB" id="A0A3S1JJI0"/>
<protein>
    <submittedName>
        <fullName evidence="1">TlpA family protein disulfide reductase</fullName>
    </submittedName>
</protein>
<name>A0A3S1JJI0_9BACT</name>
<dbReference type="CDD" id="cd02966">
    <property type="entry name" value="TlpA_like_family"/>
    <property type="match status" value="1"/>
</dbReference>
<dbReference type="InterPro" id="IPR050553">
    <property type="entry name" value="Thioredoxin_ResA/DsbE_sf"/>
</dbReference>
<dbReference type="SUPFAM" id="SSF52833">
    <property type="entry name" value="Thioredoxin-like"/>
    <property type="match status" value="1"/>
</dbReference>
<gene>
    <name evidence="1" type="ORF">ECE50_010690</name>
</gene>
<dbReference type="EMBL" id="RIAR02000001">
    <property type="protein sequence ID" value="NSL87299.1"/>
    <property type="molecule type" value="Genomic_DNA"/>
</dbReference>
<dbReference type="Pfam" id="PF00578">
    <property type="entry name" value="AhpC-TSA"/>
    <property type="match status" value="1"/>
</dbReference>
<accession>A0A3S1JJI0</accession>
<dbReference type="OrthoDB" id="616241at2"/>
<dbReference type="GO" id="GO:0016209">
    <property type="term" value="F:antioxidant activity"/>
    <property type="evidence" value="ECO:0007669"/>
    <property type="project" value="InterPro"/>
</dbReference>
<proteinExistence type="predicted"/>
<reference evidence="1" key="1">
    <citation type="submission" date="2020-05" db="EMBL/GenBank/DDBJ databases">
        <title>Chitinophaga laudate sp. nov., isolated from a tropical peat swamp.</title>
        <authorList>
            <person name="Goh C.B.S."/>
            <person name="Lee M.S."/>
            <person name="Parimannan S."/>
            <person name="Pasbakhsh P."/>
            <person name="Yule C.M."/>
            <person name="Rajandas H."/>
            <person name="Loke S."/>
            <person name="Croft L."/>
            <person name="Tan J.B.L."/>
        </authorList>
    </citation>
    <scope>NUCLEOTIDE SEQUENCE</scope>
    <source>
        <strain evidence="1">Mgbs1</strain>
    </source>
</reference>
<evidence type="ECO:0000313" key="1">
    <source>
        <dbReference type="EMBL" id="NSL87299.1"/>
    </source>
</evidence>
<keyword evidence="2" id="KW-1185">Reference proteome</keyword>
<dbReference type="Gene3D" id="3.40.30.10">
    <property type="entry name" value="Glutaredoxin"/>
    <property type="match status" value="1"/>
</dbReference>
<dbReference type="PANTHER" id="PTHR42852">
    <property type="entry name" value="THIOL:DISULFIDE INTERCHANGE PROTEIN DSBE"/>
    <property type="match status" value="1"/>
</dbReference>
<dbReference type="Proteomes" id="UP000281028">
    <property type="component" value="Unassembled WGS sequence"/>
</dbReference>
<dbReference type="PROSITE" id="PS51352">
    <property type="entry name" value="THIOREDOXIN_2"/>
    <property type="match status" value="1"/>
</dbReference>
<sequence length="426" mass="47483">MKKMSMFCVFALLIFLPGVFTAVNAQTPVKEGFWRGVLYNRDGSEVPFNFEVTPDRVVLINGEERLPASRITRRQDSLIIAFDQFDNELALVLNSPEKATGLLRRQDELVTPTDTKGLPISVDRTGLPIKVTLEYGVHHRFQETGVAPVATIAGKWDVTFYTEDGREIKSVGIFSQEGSKVTGTFLKVTGDTRFLEGSLQGNSLQLSSFIGTGPNLITATVKDADNFNGYTSAPSGKFRFTAVRNEKAALPDAYTITHLKNGNRTFDLSLPDVDGKKISLKDRRFSGKPVIITITGTWCPNCMDEVAFLAPWYQENKHRGVEVLSVYYERKDDPAYFKKVLSRVKEQYNIGYPQLVGGLADKQLVAASLPSLDKFTAFPTTIFINKKGEVAKIHTGYNGPATGEYYQAFIREFNQEVNELLQEKGQ</sequence>